<accession>A0A8S5PLG5</accession>
<sequence length="670" mass="76858">MTMVEYYEGRLCIPAKELVERGLISEANYRQKVARGKLDIARTARGLGNYALVAVDTLPAAMKEAVKRAYPNLRIVRLVNWVRENYDYDQRAYAFFSDPAQCGVELPRRHVREYTVNAGVISAAVALYNSAKAQHTVMGEGYDWDMMAEAIDVLKQEYGHTLPTSTLRFRKKVAEFKKKGYACLISGKFGNQSARVVDHRTEQLILGLAVQGNQPYAEQVFEEYNAFVCGELDVFDPDTGELFNPDDFTLKNGEPKRLSVATIRNYMNKPANKMLIEHRLRSHTAFMHEQMPHVHRHNGRFALSQITMDDVDLSRKLRDTKQRLHAYYAYDMVSQCVLGASYGRKKDEGVVLECFRDMFRLLDRQGLGTPLGVEVENHLMAGFKDGLLQPGVVFSFVHFCAPLNSQEKYAEPLNGAKKRSVIHRNHEGIGRFYGKGKWRTESKKVSDEWNDTYEDRSYFSMEQLIADDRADNEQWNDSLHPDQKRYPGMTRRQVFAANINPHLQPFNHKVLARYIGLHVETSIRRNSTVRVAHEDWWLSSTAALERLAPNNYKVTAHYLPDEDGRATDVYLYQGDRYIDKVERVETFNRVMAEQTDEDVVRFIEQQKKVAGFRKYVTDNAIQRVGVVKTKVELTTEDEEDLEVATPHAEEELPLPPIMATDWSRAGVDAT</sequence>
<name>A0A8S5PLG5_9CAUD</name>
<dbReference type="EMBL" id="BK015444">
    <property type="protein sequence ID" value="DAE07020.1"/>
    <property type="molecule type" value="Genomic_DNA"/>
</dbReference>
<evidence type="ECO:0000313" key="1">
    <source>
        <dbReference type="EMBL" id="DAE07020.1"/>
    </source>
</evidence>
<organism evidence="1">
    <name type="scientific">Myoviridae sp. ctuJM17</name>
    <dbReference type="NCBI Taxonomy" id="2825200"/>
    <lineage>
        <taxon>Viruses</taxon>
        <taxon>Duplodnaviria</taxon>
        <taxon>Heunggongvirae</taxon>
        <taxon>Uroviricota</taxon>
        <taxon>Caudoviricetes</taxon>
    </lineage>
</organism>
<proteinExistence type="predicted"/>
<protein>
    <submittedName>
        <fullName evidence="1">Uncharacterized protein</fullName>
    </submittedName>
</protein>
<reference evidence="1" key="1">
    <citation type="journal article" date="2021" name="Proc. Natl. Acad. Sci. U.S.A.">
        <title>A Catalog of Tens of Thousands of Viruses from Human Metagenomes Reveals Hidden Associations with Chronic Diseases.</title>
        <authorList>
            <person name="Tisza M.J."/>
            <person name="Buck C.B."/>
        </authorList>
    </citation>
    <scope>NUCLEOTIDE SEQUENCE</scope>
    <source>
        <strain evidence="1">CtuJM17</strain>
    </source>
</reference>